<dbReference type="Proteomes" id="UP000269265">
    <property type="component" value="Unassembled WGS sequence"/>
</dbReference>
<keyword evidence="3" id="KW-1185">Reference proteome</keyword>
<protein>
    <submittedName>
        <fullName evidence="2">DUF1501 domain-containing protein</fullName>
    </submittedName>
</protein>
<comment type="caution">
    <text evidence="2">The sequence shown here is derived from an EMBL/GenBank/DDBJ whole genome shotgun (WGS) entry which is preliminary data.</text>
</comment>
<organism evidence="2 3">
    <name type="scientific">Aquabacterium soli</name>
    <dbReference type="NCBI Taxonomy" id="2493092"/>
    <lineage>
        <taxon>Bacteria</taxon>
        <taxon>Pseudomonadati</taxon>
        <taxon>Pseudomonadota</taxon>
        <taxon>Betaproteobacteria</taxon>
        <taxon>Burkholderiales</taxon>
        <taxon>Aquabacterium</taxon>
    </lineage>
</organism>
<reference evidence="2 3" key="1">
    <citation type="submission" date="2018-12" db="EMBL/GenBank/DDBJ databases">
        <title>The whole draft genome of Aquabacterium sp. SJQ9.</title>
        <authorList>
            <person name="Sun L."/>
            <person name="Gao X."/>
            <person name="Chen W."/>
            <person name="Huang K."/>
        </authorList>
    </citation>
    <scope>NUCLEOTIDE SEQUENCE [LARGE SCALE GENOMIC DNA]</scope>
    <source>
        <strain evidence="2 3">SJQ9</strain>
    </source>
</reference>
<feature type="chain" id="PRO_5019376342" evidence="1">
    <location>
        <begin position="41"/>
        <end position="482"/>
    </location>
</feature>
<evidence type="ECO:0000256" key="1">
    <source>
        <dbReference type="SAM" id="SignalP"/>
    </source>
</evidence>
<feature type="signal peptide" evidence="1">
    <location>
        <begin position="1"/>
        <end position="40"/>
    </location>
</feature>
<dbReference type="PROSITE" id="PS51318">
    <property type="entry name" value="TAT"/>
    <property type="match status" value="1"/>
</dbReference>
<keyword evidence="1" id="KW-0732">Signal</keyword>
<dbReference type="EMBL" id="RSED01000025">
    <property type="protein sequence ID" value="RRS02278.1"/>
    <property type="molecule type" value="Genomic_DNA"/>
</dbReference>
<dbReference type="RefSeq" id="WP_125245188.1">
    <property type="nucleotide sequence ID" value="NZ_RSED01000025.1"/>
</dbReference>
<dbReference type="PANTHER" id="PTHR43737:SF1">
    <property type="entry name" value="DUF1501 DOMAIN-CONTAINING PROTEIN"/>
    <property type="match status" value="1"/>
</dbReference>
<dbReference type="PANTHER" id="PTHR43737">
    <property type="entry name" value="BLL7424 PROTEIN"/>
    <property type="match status" value="1"/>
</dbReference>
<dbReference type="InterPro" id="IPR006311">
    <property type="entry name" value="TAT_signal"/>
</dbReference>
<evidence type="ECO:0000313" key="3">
    <source>
        <dbReference type="Proteomes" id="UP000269265"/>
    </source>
</evidence>
<proteinExistence type="predicted"/>
<gene>
    <name evidence="2" type="ORF">EIP75_21155</name>
</gene>
<accession>A0A426V691</accession>
<dbReference type="OrthoDB" id="9779968at2"/>
<name>A0A426V691_9BURK</name>
<dbReference type="AlphaFoldDB" id="A0A426V691"/>
<sequence length="482" mass="50560">MTNAKSCSSRRLFLKQTASFACLGAGAPLALNLAAMGSVAAQTADRYKALVCVFLAGGNDAYNTVLATDPTSWGAYTSVRSQLPSSLALARGNVLDLNPTNSLGTGRSIGLHPKLAGLQSLFNNDRRLAIVSNIGPLIEPVTKDEYTRNAKRLPAKLMSHNDQQSAWQALGPEGSTTGWGGRLADAVASGNSNSLFTGISAAGNAVWVSGQSVKQYQLQPSGALRLGVQADGSVFGSKVVGAALQRIATTAQGGAFEKDLASIAKRSIDAEKVLSARLPSETGAPFGPSSLLYYTKADGSRALNPLAQQLQVVARAIAARDTIGMKRQVFFVSLPGFDTHDDQINRHADLMARLNHALVYFNNVITAMGVPDDVTTFTASDFGRTFTSNGDGTDHGWGGHQFVMGGAVRGGTVIGDVPVYATKNATNNRFDGSPDQLANGALLPKISVEQYGASLGRWFGAESVLSSVFPNLGNFSNLALMT</sequence>
<dbReference type="InterPro" id="IPR010869">
    <property type="entry name" value="DUF1501"/>
</dbReference>
<evidence type="ECO:0000313" key="2">
    <source>
        <dbReference type="EMBL" id="RRS02278.1"/>
    </source>
</evidence>
<dbReference type="Pfam" id="PF07394">
    <property type="entry name" value="DUF1501"/>
    <property type="match status" value="1"/>
</dbReference>